<proteinExistence type="predicted"/>
<reference evidence="4 5" key="1">
    <citation type="journal article" date="2012" name="Proc. Natl. Acad. Sci. U.S.A.">
        <title>Comparative genomics of Ceriporiopsis subvermispora and Phanerochaete chrysosporium provide insight into selective ligninolysis.</title>
        <authorList>
            <person name="Fernandez-Fueyo E."/>
            <person name="Ruiz-Duenas F.J."/>
            <person name="Ferreira P."/>
            <person name="Floudas D."/>
            <person name="Hibbett D.S."/>
            <person name="Canessa P."/>
            <person name="Larrondo L.F."/>
            <person name="James T.Y."/>
            <person name="Seelenfreund D."/>
            <person name="Lobos S."/>
            <person name="Polanco R."/>
            <person name="Tello M."/>
            <person name="Honda Y."/>
            <person name="Watanabe T."/>
            <person name="Watanabe T."/>
            <person name="Ryu J.S."/>
            <person name="Kubicek C.P."/>
            <person name="Schmoll M."/>
            <person name="Gaskell J."/>
            <person name="Hammel K.E."/>
            <person name="St John F.J."/>
            <person name="Vanden Wymelenberg A."/>
            <person name="Sabat G."/>
            <person name="Splinter BonDurant S."/>
            <person name="Syed K."/>
            <person name="Yadav J.S."/>
            <person name="Doddapaneni H."/>
            <person name="Subramanian V."/>
            <person name="Lavin J.L."/>
            <person name="Oguiza J.A."/>
            <person name="Perez G."/>
            <person name="Pisabarro A.G."/>
            <person name="Ramirez L."/>
            <person name="Santoyo F."/>
            <person name="Master E."/>
            <person name="Coutinho P.M."/>
            <person name="Henrissat B."/>
            <person name="Lombard V."/>
            <person name="Magnuson J.K."/>
            <person name="Kuees U."/>
            <person name="Hori C."/>
            <person name="Igarashi K."/>
            <person name="Samejima M."/>
            <person name="Held B.W."/>
            <person name="Barry K.W."/>
            <person name="LaButti K.M."/>
            <person name="Lapidus A."/>
            <person name="Lindquist E.A."/>
            <person name="Lucas S.M."/>
            <person name="Riley R."/>
            <person name="Salamov A.A."/>
            <person name="Hoffmeister D."/>
            <person name="Schwenk D."/>
            <person name="Hadar Y."/>
            <person name="Yarden O."/>
            <person name="de Vries R.P."/>
            <person name="Wiebenga A."/>
            <person name="Stenlid J."/>
            <person name="Eastwood D."/>
            <person name="Grigoriev I.V."/>
            <person name="Berka R.M."/>
            <person name="Blanchette R.A."/>
            <person name="Kersten P."/>
            <person name="Martinez A.T."/>
            <person name="Vicuna R."/>
            <person name="Cullen D."/>
        </authorList>
    </citation>
    <scope>NUCLEOTIDE SEQUENCE [LARGE SCALE GENOMIC DNA]</scope>
    <source>
        <strain evidence="4 5">B</strain>
    </source>
</reference>
<evidence type="ECO:0000259" key="3">
    <source>
        <dbReference type="Pfam" id="PF23207"/>
    </source>
</evidence>
<evidence type="ECO:0000259" key="2">
    <source>
        <dbReference type="Pfam" id="PF15404"/>
    </source>
</evidence>
<feature type="compositionally biased region" description="Polar residues" evidence="1">
    <location>
        <begin position="184"/>
        <end position="203"/>
    </location>
</feature>
<feature type="domain" description="Prospore membrane adapter protein SPO71 PH" evidence="3">
    <location>
        <begin position="321"/>
        <end position="468"/>
    </location>
</feature>
<dbReference type="Proteomes" id="UP000016930">
    <property type="component" value="Unassembled WGS sequence"/>
</dbReference>
<dbReference type="Pfam" id="PF15404">
    <property type="entry name" value="PH_4"/>
    <property type="match status" value="1"/>
</dbReference>
<dbReference type="OrthoDB" id="5579281at2759"/>
<dbReference type="HOGENOM" id="CLU_008203_0_0_1"/>
<dbReference type="Pfam" id="PF23207">
    <property type="entry name" value="PH_SPO71"/>
    <property type="match status" value="1"/>
</dbReference>
<dbReference type="InterPro" id="IPR040345">
    <property type="entry name" value="Mug56/Spo71"/>
</dbReference>
<protein>
    <submittedName>
        <fullName evidence="4">Uncharacterized protein</fullName>
    </submittedName>
</protein>
<gene>
    <name evidence="4" type="ORF">CERSUDRAFT_112180</name>
</gene>
<dbReference type="STRING" id="914234.M2R5V3"/>
<evidence type="ECO:0000313" key="5">
    <source>
        <dbReference type="Proteomes" id="UP000016930"/>
    </source>
</evidence>
<keyword evidence="5" id="KW-1185">Reference proteome</keyword>
<dbReference type="GO" id="GO:1902657">
    <property type="term" value="P:protein localization to prospore membrane"/>
    <property type="evidence" value="ECO:0007669"/>
    <property type="project" value="InterPro"/>
</dbReference>
<dbReference type="EMBL" id="KB445793">
    <property type="protein sequence ID" value="EMD39935.1"/>
    <property type="molecule type" value="Genomic_DNA"/>
</dbReference>
<organism evidence="4 5">
    <name type="scientific">Ceriporiopsis subvermispora (strain B)</name>
    <name type="common">White-rot fungus</name>
    <name type="synonym">Gelatoporia subvermispora</name>
    <dbReference type="NCBI Taxonomy" id="914234"/>
    <lineage>
        <taxon>Eukaryota</taxon>
        <taxon>Fungi</taxon>
        <taxon>Dikarya</taxon>
        <taxon>Basidiomycota</taxon>
        <taxon>Agaricomycotina</taxon>
        <taxon>Agaricomycetes</taxon>
        <taxon>Polyporales</taxon>
        <taxon>Gelatoporiaceae</taxon>
        <taxon>Gelatoporia</taxon>
    </lineage>
</organism>
<dbReference type="InterPro" id="IPR039486">
    <property type="entry name" value="Mug56/Spo71_PH"/>
</dbReference>
<dbReference type="InterPro" id="IPR057379">
    <property type="entry name" value="PH_SPO71"/>
</dbReference>
<evidence type="ECO:0000313" key="4">
    <source>
        <dbReference type="EMBL" id="EMD39935.1"/>
    </source>
</evidence>
<dbReference type="AlphaFoldDB" id="M2R5V3"/>
<name>M2R5V3_CERS8</name>
<feature type="domain" description="Mug56/Spo71 PH" evidence="2">
    <location>
        <begin position="851"/>
        <end position="1004"/>
    </location>
</feature>
<accession>M2R5V3</accession>
<dbReference type="PANTHER" id="PTHR28076:SF1">
    <property type="entry name" value="PROSPORE MEMBRANE ADAPTER PROTEIN SPO71"/>
    <property type="match status" value="1"/>
</dbReference>
<sequence>MGTPMLLDHRTSDRHNDVRRFIGPMPVAALEEVETTLRKSGLRKTWAELLGLKPNSHVEEDEEEGFRDALKDLTLRFFLGHGGKREDWGEVQERAVREKMLKQWRESEWGRALRRRKEIKSSGEWVGSSFDIGVFLGVNILESSSSQNENTRPCGADSPVAATTRSTAAETFLTAPERPDIRSTTHGQTQSSWSIHPQSQTTDILYRPATDDRSSANSSTALLGPSQPRDTGAQLHVRSEHPPSSYLGVHSPRRPSMLARGQPSSGKGKGKTVHYPDTIAQDAPASPSDVLARQGSDVEDTSAGAAQDASVENRVRWGDTVMRDRMLIKISYTKTGAISPDFDEWQNRVTSHLRVESFGEYIVAWRKDKLEIYDDFSTPGREWLSGSGHKKLIFLVPLSAPSTRLSVYSFADMTFCITCPPMPLSALTNDRWHARDSNERTQIVIFKVKSRSRAVDWVWNLWRHLGGQLPSALEIWSPTLDTRVEINIPNHDTPSATAAYAVFNKDNLIKLCGKSLRSMQEYKSLIEDRLAEGATFELAWRHGTILDWVWQLDDVQGQSREWAVLSGLALKQGGTLPHLEIRLRQHTQNRLRLKDGTRLDEPPGVEGYLDRIRVTSQTKQAVYLVTHNGYIFVLSPARSNRPPPPGPPPEGYVAEADGLRKAEVRRGTRQILEATGMSDLRSVVAVRRAFQVVPMRDAAQTGTEAMREEAEIEQLWAEVDRSDLDDNDPGGDAGLAMAQDKAKLRMRRSFELVLTTGAVVRFEAYSCMVALEWIMRLRALVWYWRHRHQADAQQEMDVVHLSTGRPRVTPLRRVDSHIGVHEPPPDPKASLPELTTFFNWCTLEDCRPILKSGRLFARQGVYGQYWHTQLVLVSGSLVKFRVTDRASLYHRRHKTISLLDAYVCSGYFAAQYLPEGQYDPNAPPVARRYQDGLETDDSEEDTLFIVWYRPTIKGVDSQGSQAGQRSQGNSAAVPPLSAKRKVEIFRTRSKLERDVWVWAINSEIEKIVRATQEREDRMREAGGLVDTKRKS</sequence>
<feature type="region of interest" description="Disordered" evidence="1">
    <location>
        <begin position="145"/>
        <end position="310"/>
    </location>
</feature>
<evidence type="ECO:0000256" key="1">
    <source>
        <dbReference type="SAM" id="MobiDB-lite"/>
    </source>
</evidence>
<dbReference type="PANTHER" id="PTHR28076">
    <property type="entry name" value="SPORULATION-SPECIFIC PROTEIN 71"/>
    <property type="match status" value="1"/>
</dbReference>